<accession>A0AAX4KHQ0</accession>
<evidence type="ECO:0000313" key="3">
    <source>
        <dbReference type="EMBL" id="WWD05896.1"/>
    </source>
</evidence>
<dbReference type="KEGG" id="ker:91102782"/>
<gene>
    <name evidence="3" type="ORF">V865_003980</name>
</gene>
<dbReference type="Proteomes" id="UP001358614">
    <property type="component" value="Chromosome 1"/>
</dbReference>
<name>A0AAX4KHQ0_9TREE</name>
<organism evidence="3 4">
    <name type="scientific">Kwoniella europaea PYCC6329</name>
    <dbReference type="NCBI Taxonomy" id="1423913"/>
    <lineage>
        <taxon>Eukaryota</taxon>
        <taxon>Fungi</taxon>
        <taxon>Dikarya</taxon>
        <taxon>Basidiomycota</taxon>
        <taxon>Agaricomycotina</taxon>
        <taxon>Tremellomycetes</taxon>
        <taxon>Tremellales</taxon>
        <taxon>Cryptococcaceae</taxon>
        <taxon>Kwoniella</taxon>
    </lineage>
</organism>
<dbReference type="RefSeq" id="XP_066083863.1">
    <property type="nucleotide sequence ID" value="XM_066227766.1"/>
</dbReference>
<keyword evidence="4" id="KW-1185">Reference proteome</keyword>
<sequence>MMISTFAQIRAAPLRRLLSRKQVFRQNQNRSTHSYSTTLTLDDALVDQDPYRRIRFEHPLYMLDRSLESGRLAVAKSFWRDAHSIEPFLLPFWQVHLLCDQKSSIQWESPNGIVESGPDFRYYSDIGMAIAAVPKDHWASGIYIPWSIRLSTEKMSMLYKQSGGSLDFLPSESPSIYSHPFSQILDPFMHEIWNPHTAPKFAYGPPDLKGKEERIIMLQGSEETQFYEAFVPYGIRVYAIPVYRLMYKVGLYRGTGVMDGQMPMMNNNTFRLDWKHGGFRTLIPYLHTRVGHHHRRWTAPDEISEPEIVNAAFNPPSKIQELIKALFDGMWNRGSITPSMWEDERILPEFGPARDGNAQTLDEYNKAALKGLTLPPEPRFPIKQTQTASKTSLFNPRNPKPKSAESSSINTSAKEEKERLARQYGGNNTQRRRTLHYRDQAEIRLNNVRRSMRMTPEEEYISKIQTFLPDPKGYYDVLGIRDPPKDFLKAEKREYIDALISSHRNDESFKAHPDYGGSVVKQRNLNEAFENLETLEKRRQYYAESRLGYRFNR</sequence>
<feature type="region of interest" description="Disordered" evidence="1">
    <location>
        <begin position="372"/>
        <end position="429"/>
    </location>
</feature>
<feature type="domain" description="J" evidence="2">
    <location>
        <begin position="473"/>
        <end position="546"/>
    </location>
</feature>
<feature type="compositionally biased region" description="Polar residues" evidence="1">
    <location>
        <begin position="383"/>
        <end position="395"/>
    </location>
</feature>
<dbReference type="EMBL" id="CP144089">
    <property type="protein sequence ID" value="WWD05896.1"/>
    <property type="molecule type" value="Genomic_DNA"/>
</dbReference>
<reference evidence="3 4" key="1">
    <citation type="submission" date="2024-01" db="EMBL/GenBank/DDBJ databases">
        <title>Comparative genomics of Cryptococcus and Kwoniella reveals pathogenesis evolution and contrasting modes of karyotype evolution via chromosome fusion or intercentromeric recombination.</title>
        <authorList>
            <person name="Coelho M.A."/>
            <person name="David-Palma M."/>
            <person name="Shea T."/>
            <person name="Bowers K."/>
            <person name="McGinley-Smith S."/>
            <person name="Mohammad A.W."/>
            <person name="Gnirke A."/>
            <person name="Yurkov A.M."/>
            <person name="Nowrousian M."/>
            <person name="Sun S."/>
            <person name="Cuomo C.A."/>
            <person name="Heitman J."/>
        </authorList>
    </citation>
    <scope>NUCLEOTIDE SEQUENCE [LARGE SCALE GENOMIC DNA]</scope>
    <source>
        <strain evidence="3 4">PYCC6329</strain>
    </source>
</reference>
<dbReference type="GeneID" id="91102782"/>
<evidence type="ECO:0000313" key="4">
    <source>
        <dbReference type="Proteomes" id="UP001358614"/>
    </source>
</evidence>
<dbReference type="AlphaFoldDB" id="A0AAX4KHQ0"/>
<dbReference type="InterPro" id="IPR001623">
    <property type="entry name" value="DnaJ_domain"/>
</dbReference>
<evidence type="ECO:0000256" key="1">
    <source>
        <dbReference type="SAM" id="MobiDB-lite"/>
    </source>
</evidence>
<protein>
    <recommendedName>
        <fullName evidence="2">J domain-containing protein</fullName>
    </recommendedName>
</protein>
<proteinExistence type="predicted"/>
<dbReference type="PROSITE" id="PS50076">
    <property type="entry name" value="DNAJ_2"/>
    <property type="match status" value="1"/>
</dbReference>
<evidence type="ECO:0000259" key="2">
    <source>
        <dbReference type="PROSITE" id="PS50076"/>
    </source>
</evidence>